<keyword evidence="2" id="KW-0813">Transport</keyword>
<evidence type="ECO:0000259" key="4">
    <source>
        <dbReference type="Pfam" id="PF00496"/>
    </source>
</evidence>
<organism evidence="5 6">
    <name type="scientific">Chloropicon roscoffensis</name>
    <dbReference type="NCBI Taxonomy" id="1461544"/>
    <lineage>
        <taxon>Eukaryota</taxon>
        <taxon>Viridiplantae</taxon>
        <taxon>Chlorophyta</taxon>
        <taxon>Chloropicophyceae</taxon>
        <taxon>Chloropicales</taxon>
        <taxon>Chloropicaceae</taxon>
        <taxon>Chloropicon</taxon>
    </lineage>
</organism>
<dbReference type="AlphaFoldDB" id="A0AAX4NZ09"/>
<dbReference type="PANTHER" id="PTHR30290">
    <property type="entry name" value="PERIPLASMIC BINDING COMPONENT OF ABC TRANSPORTER"/>
    <property type="match status" value="1"/>
</dbReference>
<evidence type="ECO:0000313" key="5">
    <source>
        <dbReference type="EMBL" id="WZN58820.1"/>
    </source>
</evidence>
<dbReference type="EMBL" id="CP151501">
    <property type="protein sequence ID" value="WZN58820.1"/>
    <property type="molecule type" value="Genomic_DNA"/>
</dbReference>
<dbReference type="Gene3D" id="3.10.105.10">
    <property type="entry name" value="Dipeptide-binding Protein, Domain 3"/>
    <property type="match status" value="1"/>
</dbReference>
<dbReference type="PANTHER" id="PTHR30290:SF9">
    <property type="entry name" value="OLIGOPEPTIDE-BINDING PROTEIN APPA"/>
    <property type="match status" value="1"/>
</dbReference>
<dbReference type="Pfam" id="PF00496">
    <property type="entry name" value="SBP_bac_5"/>
    <property type="match status" value="1"/>
</dbReference>
<dbReference type="Gene3D" id="3.40.190.10">
    <property type="entry name" value="Periplasmic binding protein-like II"/>
    <property type="match status" value="1"/>
</dbReference>
<comment type="similarity">
    <text evidence="1">Belongs to the bacterial solute-binding protein 5 family.</text>
</comment>
<dbReference type="InterPro" id="IPR000914">
    <property type="entry name" value="SBP_5_dom"/>
</dbReference>
<dbReference type="GO" id="GO:0015833">
    <property type="term" value="P:peptide transport"/>
    <property type="evidence" value="ECO:0007669"/>
    <property type="project" value="TreeGrafter"/>
</dbReference>
<evidence type="ECO:0000256" key="1">
    <source>
        <dbReference type="ARBA" id="ARBA00005695"/>
    </source>
</evidence>
<feature type="domain" description="Solute-binding protein family 5" evidence="4">
    <location>
        <begin position="174"/>
        <end position="400"/>
    </location>
</feature>
<gene>
    <name evidence="5" type="ORF">HKI87_01g03440</name>
</gene>
<keyword evidence="3" id="KW-0732">Signal</keyword>
<sequence length="475" mass="51638">MVDGDFNLAFSETWGSPYDPQAFASSWGTPDEAYHVALDGLKEPYTKDVLLGKISDVLTMESEAEREEAWTEILKAMHEQATELPFSGKRIPAAVSRRLTGYAPGHQQFDYPVHSIRVLSGPKTVTVSPGAQTGLFSNETGVGRLDPHSYRPNEFFANNWVYDGLVEYGAGGAIVPALAETWAISDRQDGQPGQEYAFKLRQGVKFHDGADWNCSVAKLNFDHVLAMPLVGPDYHGWYATPDMIDSWGCEDDSTFVITTKDKYYPLLQELSFIRPLRMLSPNLFMGGLESDPLTQNSCPEAWGNVTEVTEAGNVTVQCAGMVGGGVSAGGQAAGTGRWKYLKTEKDGDAIRAVHFGVNGDHWDAPSGSHAEEIVVVAYPDDASVKSALLSGELDAVLGSGVLTEADIDDIRMNHGDNVHVIIHGVDKANIIKKELAGLDEPAMSLFPKDTPYTGAHLTPMPDYDIEKARLLNCPV</sequence>
<keyword evidence="6" id="KW-1185">Reference proteome</keyword>
<proteinExistence type="inferred from homology"/>
<dbReference type="InterPro" id="IPR039424">
    <property type="entry name" value="SBP_5"/>
</dbReference>
<evidence type="ECO:0000256" key="3">
    <source>
        <dbReference type="ARBA" id="ARBA00022729"/>
    </source>
</evidence>
<accession>A0AAX4NZ09</accession>
<protein>
    <submittedName>
        <fullName evidence="5">Nickel-binding periplasmic protein</fullName>
    </submittedName>
</protein>
<evidence type="ECO:0000313" key="6">
    <source>
        <dbReference type="Proteomes" id="UP001472866"/>
    </source>
</evidence>
<dbReference type="Proteomes" id="UP001472866">
    <property type="component" value="Chromosome 01"/>
</dbReference>
<name>A0AAX4NZ09_9CHLO</name>
<dbReference type="GO" id="GO:1904680">
    <property type="term" value="F:peptide transmembrane transporter activity"/>
    <property type="evidence" value="ECO:0007669"/>
    <property type="project" value="TreeGrafter"/>
</dbReference>
<reference evidence="5 6" key="1">
    <citation type="submission" date="2024-03" db="EMBL/GenBank/DDBJ databases">
        <title>Complete genome sequence of the green alga Chloropicon roscoffensis RCC1871.</title>
        <authorList>
            <person name="Lemieux C."/>
            <person name="Pombert J.-F."/>
            <person name="Otis C."/>
            <person name="Turmel M."/>
        </authorList>
    </citation>
    <scope>NUCLEOTIDE SEQUENCE [LARGE SCALE GENOMIC DNA]</scope>
    <source>
        <strain evidence="5 6">RCC1871</strain>
    </source>
</reference>
<evidence type="ECO:0000256" key="2">
    <source>
        <dbReference type="ARBA" id="ARBA00022448"/>
    </source>
</evidence>
<dbReference type="SUPFAM" id="SSF53850">
    <property type="entry name" value="Periplasmic binding protein-like II"/>
    <property type="match status" value="1"/>
</dbReference>